<proteinExistence type="predicted"/>
<dbReference type="EMBL" id="MT074474">
    <property type="protein sequence ID" value="QIO02682.1"/>
    <property type="molecule type" value="Genomic_DNA"/>
</dbReference>
<reference evidence="1 2" key="1">
    <citation type="submission" date="2020-02" db="EMBL/GenBank/DDBJ databases">
        <authorList>
            <person name="Olsen N.S."/>
            <person name="Forero-Junco L."/>
            <person name="Kot W."/>
            <person name="Hansen L.H."/>
        </authorList>
    </citation>
    <scope>NUCLEOTIDE SEQUENCE [LARGE SCALE GENOMIC DNA]</scope>
</reference>
<name>A0A6G8RMU7_9CAUD</name>
<evidence type="ECO:0000313" key="2">
    <source>
        <dbReference type="Proteomes" id="UP000501315"/>
    </source>
</evidence>
<dbReference type="Proteomes" id="UP000501315">
    <property type="component" value="Segment"/>
</dbReference>
<accession>A0A6G8RMU7</accession>
<sequence>MAITTKTELNAILKEAGFGSIKRQGKVLRDGGKIVKGIMLGSTGPLSISSPQYDNLRKLARELLQEDLHITTQETNYVVLECNKFIVSLYICSTRSYPVSEGYDPMYLTHYAQVTVKVK</sequence>
<evidence type="ECO:0000313" key="1">
    <source>
        <dbReference type="EMBL" id="QIO02682.1"/>
    </source>
</evidence>
<keyword evidence="2" id="KW-1185">Reference proteome</keyword>
<gene>
    <name evidence="1" type="ORF">aagejoakim_84</name>
</gene>
<protein>
    <submittedName>
        <fullName evidence="1">Uncharacterized protein</fullName>
    </submittedName>
</protein>
<organism evidence="1 2">
    <name type="scientific">Salmonella phage aagejoakim</name>
    <dbReference type="NCBI Taxonomy" id="2713273"/>
    <lineage>
        <taxon>Viruses</taxon>
        <taxon>Duplodnaviria</taxon>
        <taxon>Heunggongvirae</taxon>
        <taxon>Uroviricota</taxon>
        <taxon>Caudoviricetes</taxon>
        <taxon>Pantevenvirales</taxon>
        <taxon>Ackermannviridae</taxon>
        <taxon>Cvivirinae</taxon>
        <taxon>Kuttervirus</taxon>
        <taxon>Kuttervirus aagejoakim</taxon>
    </lineage>
</organism>